<dbReference type="Gene3D" id="2.60.120.10">
    <property type="entry name" value="Jelly Rolls"/>
    <property type="match status" value="1"/>
</dbReference>
<dbReference type="AlphaFoldDB" id="A0A520MXI9"/>
<accession>A0A520MXI9</accession>
<evidence type="ECO:0000313" key="3">
    <source>
        <dbReference type="Proteomes" id="UP000315825"/>
    </source>
</evidence>
<feature type="domain" description="Cupin type-2" evidence="1">
    <location>
        <begin position="37"/>
        <end position="86"/>
    </location>
</feature>
<protein>
    <submittedName>
        <fullName evidence="2">Cupin domain-containing protein</fullName>
    </submittedName>
</protein>
<dbReference type="Proteomes" id="UP000315825">
    <property type="component" value="Unassembled WGS sequence"/>
</dbReference>
<dbReference type="InterPro" id="IPR011051">
    <property type="entry name" value="RmlC_Cupin_sf"/>
</dbReference>
<proteinExistence type="predicted"/>
<dbReference type="EMBL" id="SHBE01000008">
    <property type="protein sequence ID" value="RZO25933.1"/>
    <property type="molecule type" value="Genomic_DNA"/>
</dbReference>
<dbReference type="PANTHER" id="PTHR36114:SF1">
    <property type="entry name" value="16.7 KDA PROTEIN IN WHIE LOCUS"/>
    <property type="match status" value="1"/>
</dbReference>
<name>A0A520MXI9_9GAMM</name>
<comment type="caution">
    <text evidence="2">The sequence shown here is derived from an EMBL/GenBank/DDBJ whole genome shotgun (WGS) entry which is preliminary data.</text>
</comment>
<dbReference type="InterPro" id="IPR052044">
    <property type="entry name" value="PKS_Associated_Protein"/>
</dbReference>
<dbReference type="Pfam" id="PF07883">
    <property type="entry name" value="Cupin_2"/>
    <property type="match status" value="1"/>
</dbReference>
<dbReference type="InterPro" id="IPR014710">
    <property type="entry name" value="RmlC-like_jellyroll"/>
</dbReference>
<dbReference type="SUPFAM" id="SSF51182">
    <property type="entry name" value="RmlC-like cupins"/>
    <property type="match status" value="1"/>
</dbReference>
<evidence type="ECO:0000259" key="1">
    <source>
        <dbReference type="Pfam" id="PF07883"/>
    </source>
</evidence>
<dbReference type="CDD" id="cd02226">
    <property type="entry name" value="cupin_YdbB-like"/>
    <property type="match status" value="1"/>
</dbReference>
<gene>
    <name evidence="2" type="ORF">EVA92_04250</name>
</gene>
<sequence>MKKVINFKEKFNQFDELWSPKIISEMNNYEFKLVKVKDDFVWHKHDETDEVFIVIEGKLYIELLEETVEIEAGEMYVVPRGVKHRPFSKVLTKIMLVEKQGVVNTGDADSELTASNKKWI</sequence>
<reference evidence="2 3" key="1">
    <citation type="submission" date="2019-02" db="EMBL/GenBank/DDBJ databases">
        <title>Prokaryotic population dynamics and viral predation in marine succession experiment using metagenomics: the confinement effect.</title>
        <authorList>
            <person name="Haro-Moreno J.M."/>
            <person name="Rodriguez-Valera F."/>
            <person name="Lopez-Perez M."/>
        </authorList>
    </citation>
    <scope>NUCLEOTIDE SEQUENCE [LARGE SCALE GENOMIC DNA]</scope>
    <source>
        <strain evidence="2">MED-G159</strain>
    </source>
</reference>
<dbReference type="PANTHER" id="PTHR36114">
    <property type="entry name" value="16.7 KDA PROTEIN IN WHIE LOCUS"/>
    <property type="match status" value="1"/>
</dbReference>
<organism evidence="2 3">
    <name type="scientific">SAR86 cluster bacterium</name>
    <dbReference type="NCBI Taxonomy" id="2030880"/>
    <lineage>
        <taxon>Bacteria</taxon>
        <taxon>Pseudomonadati</taxon>
        <taxon>Pseudomonadota</taxon>
        <taxon>Gammaproteobacteria</taxon>
        <taxon>SAR86 cluster</taxon>
    </lineage>
</organism>
<dbReference type="InterPro" id="IPR013096">
    <property type="entry name" value="Cupin_2"/>
</dbReference>
<evidence type="ECO:0000313" key="2">
    <source>
        <dbReference type="EMBL" id="RZO25933.1"/>
    </source>
</evidence>